<feature type="transmembrane region" description="Helical" evidence="1">
    <location>
        <begin position="107"/>
        <end position="127"/>
    </location>
</feature>
<dbReference type="EMBL" id="MK072132">
    <property type="protein sequence ID" value="AYV78983.1"/>
    <property type="molecule type" value="Genomic_DNA"/>
</dbReference>
<feature type="transmembrane region" description="Helical" evidence="1">
    <location>
        <begin position="6"/>
        <end position="24"/>
    </location>
</feature>
<accession>A0A3G4ZZH6</accession>
<feature type="transmembrane region" description="Helical" evidence="1">
    <location>
        <begin position="133"/>
        <end position="153"/>
    </location>
</feature>
<evidence type="ECO:0000256" key="1">
    <source>
        <dbReference type="SAM" id="Phobius"/>
    </source>
</evidence>
<organism evidence="2">
    <name type="scientific">Faunusvirus sp</name>
    <dbReference type="NCBI Taxonomy" id="2487766"/>
    <lineage>
        <taxon>Viruses</taxon>
        <taxon>Varidnaviria</taxon>
        <taxon>Bamfordvirae</taxon>
        <taxon>Nucleocytoviricota</taxon>
        <taxon>Megaviricetes</taxon>
        <taxon>Imitervirales</taxon>
        <taxon>Mimiviridae</taxon>
    </lineage>
</organism>
<name>A0A3G4ZZH6_9VIRU</name>
<reference evidence="2" key="1">
    <citation type="submission" date="2018-10" db="EMBL/GenBank/DDBJ databases">
        <title>Hidden diversity of soil giant viruses.</title>
        <authorList>
            <person name="Schulz F."/>
            <person name="Alteio L."/>
            <person name="Goudeau D."/>
            <person name="Ryan E.M."/>
            <person name="Malmstrom R.R."/>
            <person name="Blanchard J."/>
            <person name="Woyke T."/>
        </authorList>
    </citation>
    <scope>NUCLEOTIDE SEQUENCE</scope>
    <source>
        <strain evidence="2">FNV1</strain>
    </source>
</reference>
<evidence type="ECO:0000313" key="2">
    <source>
        <dbReference type="EMBL" id="AYV78983.1"/>
    </source>
</evidence>
<feature type="transmembrane region" description="Helical" evidence="1">
    <location>
        <begin position="68"/>
        <end position="87"/>
    </location>
</feature>
<keyword evidence="1" id="KW-0472">Membrane</keyword>
<feature type="transmembrane region" description="Helical" evidence="1">
    <location>
        <begin position="173"/>
        <end position="192"/>
    </location>
</feature>
<sequence length="199" mass="23639">MTGYSKFHRANCAFLFIYSYYIRIARSCINKNYNELNLERFTMKYTYYVWSYLVCFLLMPEMHKRHCIWFIHNTAFGLFFGIEWMWLIDRYKALFEIGHKWMNSRKAVIATDIFIHLTPLLISTYWLRRLNHVTIPVGSGVVTGVINVMYCYLIRGDFDPSSLYNITKRDDKLIVAGWTGLFASHCIGEIIARKYLKFG</sequence>
<keyword evidence="1" id="KW-0812">Transmembrane</keyword>
<protein>
    <submittedName>
        <fullName evidence="2">Uncharacterized protein</fullName>
    </submittedName>
</protein>
<keyword evidence="1" id="KW-1133">Transmembrane helix</keyword>
<feature type="transmembrane region" description="Helical" evidence="1">
    <location>
        <begin position="45"/>
        <end position="62"/>
    </location>
</feature>
<gene>
    <name evidence="2" type="ORF">Faunusvirus1_3</name>
</gene>
<proteinExistence type="predicted"/>